<feature type="transmembrane region" description="Helical" evidence="1">
    <location>
        <begin position="322"/>
        <end position="344"/>
    </location>
</feature>
<dbReference type="EMBL" id="AP019376">
    <property type="protein sequence ID" value="BBH87791.1"/>
    <property type="molecule type" value="Genomic_DNA"/>
</dbReference>
<organism evidence="2">
    <name type="scientific">Thermosporothrix sp. COM3</name>
    <dbReference type="NCBI Taxonomy" id="2490863"/>
    <lineage>
        <taxon>Bacteria</taxon>
        <taxon>Bacillati</taxon>
        <taxon>Chloroflexota</taxon>
        <taxon>Ktedonobacteria</taxon>
        <taxon>Ktedonobacterales</taxon>
        <taxon>Thermosporotrichaceae</taxon>
        <taxon>Thermosporothrix</taxon>
    </lineage>
</organism>
<feature type="transmembrane region" description="Helical" evidence="1">
    <location>
        <begin position="12"/>
        <end position="34"/>
    </location>
</feature>
<evidence type="ECO:0000256" key="1">
    <source>
        <dbReference type="SAM" id="Phobius"/>
    </source>
</evidence>
<evidence type="ECO:0000313" key="2">
    <source>
        <dbReference type="EMBL" id="BBH87791.1"/>
    </source>
</evidence>
<feature type="transmembrane region" description="Helical" evidence="1">
    <location>
        <begin position="207"/>
        <end position="228"/>
    </location>
</feature>
<gene>
    <name evidence="2" type="ORF">KTC_25420</name>
</gene>
<protein>
    <recommendedName>
        <fullName evidence="3">Glycosyltransferase RgtA/B/C/D-like domain-containing protein</fullName>
    </recommendedName>
</protein>
<name>A0A455SKF6_9CHLR</name>
<keyword evidence="1" id="KW-0812">Transmembrane</keyword>
<feature type="transmembrane region" description="Helical" evidence="1">
    <location>
        <begin position="395"/>
        <end position="412"/>
    </location>
</feature>
<feature type="transmembrane region" description="Helical" evidence="1">
    <location>
        <begin position="424"/>
        <end position="442"/>
    </location>
</feature>
<proteinExistence type="predicted"/>
<evidence type="ECO:0008006" key="3">
    <source>
        <dbReference type="Google" id="ProtNLM"/>
    </source>
</evidence>
<keyword evidence="1" id="KW-1133">Transmembrane helix</keyword>
<keyword evidence="1" id="KW-0472">Membrane</keyword>
<feature type="transmembrane region" description="Helical" evidence="1">
    <location>
        <begin position="169"/>
        <end position="201"/>
    </location>
</feature>
<accession>A0A455SKF6</accession>
<feature type="transmembrane region" description="Helical" evidence="1">
    <location>
        <begin position="94"/>
        <end position="125"/>
    </location>
</feature>
<reference evidence="2" key="1">
    <citation type="submission" date="2018-12" db="EMBL/GenBank/DDBJ databases">
        <title>Novel natural products biosynthetic potential of the class Ktedonobacteria.</title>
        <authorList>
            <person name="Zheng Y."/>
            <person name="Saitou A."/>
            <person name="Wang C.M."/>
            <person name="Toyoda A."/>
            <person name="Minakuchi Y."/>
            <person name="Sekiguchi Y."/>
            <person name="Ueda K."/>
            <person name="Takano H."/>
            <person name="Sakai Y."/>
            <person name="Yokota A."/>
            <person name="Yabe S."/>
        </authorList>
    </citation>
    <scope>NUCLEOTIDE SEQUENCE</scope>
    <source>
        <strain evidence="2">COM3</strain>
    </source>
</reference>
<feature type="transmembrane region" description="Helical" evidence="1">
    <location>
        <begin position="364"/>
        <end position="383"/>
    </location>
</feature>
<sequence length="593" mass="66361">MRAFFRIFSPYTLISSGLILVAMLLRLLLVIYGWQSIDSDEGTMGIMALHVAYKGAHPLLFYGQDYMGTLQAYLAAGLFRLFGPSVITLRFTTILLYGIFLLALYALLCLLYTNTFAFFSLLFFIGGSEELLFRQLDTAGGAPDVALFAVLVFLYTIWLIRLEKRRSSLLYALWGFLTGLAIWADPLVLPFVGMATLLLFFFCRKEIKGAALFWLFVGLLIGLAPQIYDKVMIPPSSERLTLIGPGYREPVYNIHPSTAHRPPSGAAPTTLNLPMPLAQIAGSVLVSLPIATGANALCPLTPRLAWPIHLDSYTLTCTGLHGLWGAGYIFLLGIALYQSGRAFFTGWRKQPNASKERNFLLRQAGRFAFLGSIGGTIVLYTLFPQAAQTPWPSSRYLVGAFVGMTAVLFPLWKQIRRPQNIQAFCFTALLLLPLTAPAIGYVNTLQQLPAKQQQAANQHMLIETLLKMQVTRFYTDYWTCNSLIFLSTERLICTVLDNGLNLGLNRYPPYKEEVARAQTVGYVFPENSMQDQLLRTKLEQQHVPYSRVSASGFAIYRLEYGTRLTGLHRLPEYLTQLITYELPVSAGRDRIRG</sequence>
<dbReference type="AlphaFoldDB" id="A0A455SKF6"/>
<feature type="transmembrane region" description="Helical" evidence="1">
    <location>
        <begin position="145"/>
        <end position="162"/>
    </location>
</feature>